<feature type="repeat" description="PPR" evidence="3">
    <location>
        <begin position="282"/>
        <end position="317"/>
    </location>
</feature>
<feature type="repeat" description="PPR" evidence="3">
    <location>
        <begin position="180"/>
        <end position="214"/>
    </location>
</feature>
<dbReference type="AlphaFoldDB" id="A0A2Z7AMP5"/>
<evidence type="ECO:0000256" key="3">
    <source>
        <dbReference type="PROSITE-ProRule" id="PRU00708"/>
    </source>
</evidence>
<dbReference type="Pfam" id="PF13041">
    <property type="entry name" value="PPR_2"/>
    <property type="match status" value="1"/>
</dbReference>
<protein>
    <submittedName>
        <fullName evidence="4">Pentatricopeptide repeat-containing protein chloroplastic</fullName>
    </submittedName>
</protein>
<dbReference type="PROSITE" id="PS51375">
    <property type="entry name" value="PPR"/>
    <property type="match status" value="6"/>
</dbReference>
<feature type="repeat" description="PPR" evidence="3">
    <location>
        <begin position="468"/>
        <end position="502"/>
    </location>
</feature>
<dbReference type="Pfam" id="PF20431">
    <property type="entry name" value="E_motif"/>
    <property type="match status" value="1"/>
</dbReference>
<reference evidence="4 5" key="1">
    <citation type="journal article" date="2015" name="Proc. Natl. Acad. Sci. U.S.A.">
        <title>The resurrection genome of Boea hygrometrica: A blueprint for survival of dehydration.</title>
        <authorList>
            <person name="Xiao L."/>
            <person name="Yang G."/>
            <person name="Zhang L."/>
            <person name="Yang X."/>
            <person name="Zhao S."/>
            <person name="Ji Z."/>
            <person name="Zhou Q."/>
            <person name="Hu M."/>
            <person name="Wang Y."/>
            <person name="Chen M."/>
            <person name="Xu Y."/>
            <person name="Jin H."/>
            <person name="Xiao X."/>
            <person name="Hu G."/>
            <person name="Bao F."/>
            <person name="Hu Y."/>
            <person name="Wan P."/>
            <person name="Li L."/>
            <person name="Deng X."/>
            <person name="Kuang T."/>
            <person name="Xiang C."/>
            <person name="Zhu J.K."/>
            <person name="Oliver M.J."/>
            <person name="He Y."/>
        </authorList>
    </citation>
    <scope>NUCLEOTIDE SEQUENCE [LARGE SCALE GENOMIC DNA]</scope>
    <source>
        <strain evidence="5">cv. XS01</strain>
    </source>
</reference>
<dbReference type="EMBL" id="KV013959">
    <property type="protein sequence ID" value="KZV23071.1"/>
    <property type="molecule type" value="Genomic_DNA"/>
</dbReference>
<keyword evidence="5" id="KW-1185">Reference proteome</keyword>
<dbReference type="Pfam" id="PF01535">
    <property type="entry name" value="PPR"/>
    <property type="match status" value="8"/>
</dbReference>
<gene>
    <name evidence="4" type="ORF">F511_26143</name>
</gene>
<dbReference type="GO" id="GO:0005737">
    <property type="term" value="C:cytoplasm"/>
    <property type="evidence" value="ECO:0007669"/>
    <property type="project" value="UniProtKB-ARBA"/>
</dbReference>
<dbReference type="PANTHER" id="PTHR24015:SF1892">
    <property type="entry name" value="OS04G0118700 PROTEIN"/>
    <property type="match status" value="1"/>
</dbReference>
<dbReference type="InterPro" id="IPR046848">
    <property type="entry name" value="E_motif"/>
</dbReference>
<organism evidence="4 5">
    <name type="scientific">Dorcoceras hygrometricum</name>
    <dbReference type="NCBI Taxonomy" id="472368"/>
    <lineage>
        <taxon>Eukaryota</taxon>
        <taxon>Viridiplantae</taxon>
        <taxon>Streptophyta</taxon>
        <taxon>Embryophyta</taxon>
        <taxon>Tracheophyta</taxon>
        <taxon>Spermatophyta</taxon>
        <taxon>Magnoliopsida</taxon>
        <taxon>eudicotyledons</taxon>
        <taxon>Gunneridae</taxon>
        <taxon>Pentapetalae</taxon>
        <taxon>asterids</taxon>
        <taxon>lamiids</taxon>
        <taxon>Lamiales</taxon>
        <taxon>Gesneriaceae</taxon>
        <taxon>Didymocarpoideae</taxon>
        <taxon>Trichosporeae</taxon>
        <taxon>Loxocarpinae</taxon>
        <taxon>Dorcoceras</taxon>
    </lineage>
</organism>
<dbReference type="GO" id="GO:0003723">
    <property type="term" value="F:RNA binding"/>
    <property type="evidence" value="ECO:0007669"/>
    <property type="project" value="InterPro"/>
</dbReference>
<feature type="repeat" description="PPR" evidence="3">
    <location>
        <begin position="384"/>
        <end position="414"/>
    </location>
</feature>
<dbReference type="PANTHER" id="PTHR24015">
    <property type="entry name" value="OS07G0578800 PROTEIN-RELATED"/>
    <property type="match status" value="1"/>
</dbReference>
<dbReference type="FunFam" id="1.25.40.10:FF:000797">
    <property type="entry name" value="Pentatricopeptide repeat-containing protein chloroplastic"/>
    <property type="match status" value="1"/>
</dbReference>
<dbReference type="Proteomes" id="UP000250235">
    <property type="component" value="Unassembled WGS sequence"/>
</dbReference>
<dbReference type="FunFam" id="1.25.40.10:FF:000361">
    <property type="entry name" value="Pentatricopeptide repeat-containing protein chloroplastic"/>
    <property type="match status" value="1"/>
</dbReference>
<dbReference type="InterPro" id="IPR002885">
    <property type="entry name" value="PPR_rpt"/>
</dbReference>
<sequence length="693" mass="77008">MQESGIQPDNFAFPAVLKAVAGLQDLGLGKQIHGSVFKLGYHSQSVTVSNTLLHMYAQCGASFDQVLKVFDGIPERDQVSWNSFINALCKYEEWEAALEAFRLMGLLTIEPSSFTLVSIALACSNLDPLDALRLGKQVHGYTLRADQRTTFTYSALMSMYAKIGRIDYTKKVFEWFTNRNMVSWNTVISAFSQNDMFVEALEYFRSMKAQGFQPDGVTISSVLPTCSHLELLATGKEIHAFVFRNGDFLGNSFIASALVDMYCNCKEVASARRVFEGAVDRKLALWNAMLAGYTRNGFYDEALLLFFKLTVVSGYLPDATTFASVLPACVHCEAFGDKEGIHGYALKLGLGNNTYVQNALVDLYARIGKIDNSIYIFRNMENKDTVSWNTMITGYVVCGYHEEALASLRHMQIGIKDEKGEINDSTKVVVKPNSITLMTVLPGCASLAALKKGKEIHAYAIRNVMTTDVAVGSALVDMYGKCGCLTEARRVFDSMPTKNVITWNVMIMAYGMHGYGWGAMELFNTLVTGNKGGEVEPNEVTFTAVFAACSHSGMIDEAQQLFNRMSKEYGLEPNADHYACAVDLLGRAGRLDEAYQIINSIPPVVDKIGAWSSLLGACRVHQNVELGEIAALNLLQLEPKVDSHYVLISNIYSHAGLWEKATYVRKRMKVMGEMRHIHKVKNYTSFYTNYLKE</sequence>
<dbReference type="FunFam" id="1.25.40.10:FF:001359">
    <property type="entry name" value="Pentatricopeptide repeat-containing protein At3g57430, chloroplastic"/>
    <property type="match status" value="1"/>
</dbReference>
<dbReference type="InterPro" id="IPR046960">
    <property type="entry name" value="PPR_At4g14850-like_plant"/>
</dbReference>
<evidence type="ECO:0000256" key="1">
    <source>
        <dbReference type="ARBA" id="ARBA00022737"/>
    </source>
</evidence>
<evidence type="ECO:0000313" key="4">
    <source>
        <dbReference type="EMBL" id="KZV23071.1"/>
    </source>
</evidence>
<feature type="repeat" description="PPR" evidence="3">
    <location>
        <begin position="77"/>
        <end position="111"/>
    </location>
</feature>
<dbReference type="NCBIfam" id="TIGR00756">
    <property type="entry name" value="PPR"/>
    <property type="match status" value="4"/>
</dbReference>
<comment type="similarity">
    <text evidence="2">Belongs to the PPR family. PCMP-E subfamily.</text>
</comment>
<accession>A0A2Z7AMP5</accession>
<dbReference type="GO" id="GO:0009451">
    <property type="term" value="P:RNA modification"/>
    <property type="evidence" value="ECO:0007669"/>
    <property type="project" value="InterPro"/>
</dbReference>
<keyword evidence="1" id="KW-0677">Repeat</keyword>
<name>A0A2Z7AMP5_9LAMI</name>
<dbReference type="OrthoDB" id="749902at2759"/>
<dbReference type="Gene3D" id="1.25.40.10">
    <property type="entry name" value="Tetratricopeptide repeat domain"/>
    <property type="match status" value="5"/>
</dbReference>
<proteinExistence type="inferred from homology"/>
<evidence type="ECO:0000256" key="2">
    <source>
        <dbReference type="ARBA" id="ARBA00061659"/>
    </source>
</evidence>
<evidence type="ECO:0000313" key="5">
    <source>
        <dbReference type="Proteomes" id="UP000250235"/>
    </source>
</evidence>
<dbReference type="InterPro" id="IPR011990">
    <property type="entry name" value="TPR-like_helical_dom_sf"/>
</dbReference>
<feature type="repeat" description="PPR" evidence="3">
    <location>
        <begin position="538"/>
        <end position="573"/>
    </location>
</feature>